<dbReference type="EMBL" id="CP096115">
    <property type="protein sequence ID" value="UUX93582.1"/>
    <property type="molecule type" value="Genomic_DNA"/>
</dbReference>
<dbReference type="KEGG" id="mend:L6E24_05550"/>
<evidence type="ECO:0000256" key="4">
    <source>
        <dbReference type="RuleBase" id="RU361282"/>
    </source>
</evidence>
<dbReference type="RefSeq" id="WP_257743719.1">
    <property type="nucleotide sequence ID" value="NZ_CP096115.1"/>
</dbReference>
<accession>A0A9E7THU1</accession>
<gene>
    <name evidence="6" type="ORF">L6E24_05550</name>
</gene>
<dbReference type="Pfam" id="PF01917">
    <property type="entry name" value="Flagellin_arch-type"/>
    <property type="match status" value="1"/>
</dbReference>
<protein>
    <recommendedName>
        <fullName evidence="4">Flagellin</fullName>
    </recommendedName>
</protein>
<evidence type="ECO:0000256" key="5">
    <source>
        <dbReference type="SAM" id="Phobius"/>
    </source>
</evidence>
<keyword evidence="6" id="KW-0969">Cilium</keyword>
<dbReference type="PANTHER" id="PTHR35903:SF1">
    <property type="entry name" value="FLAGELLIN B1"/>
    <property type="match status" value="1"/>
</dbReference>
<keyword evidence="6" id="KW-0966">Cell projection</keyword>
<keyword evidence="5" id="KW-1133">Transmembrane helix</keyword>
<comment type="function">
    <text evidence="4">Flagellin is the subunit protein which polymerizes to form the filaments of archaeal flagella.</text>
</comment>
<keyword evidence="5" id="KW-0812">Transmembrane</keyword>
<dbReference type="GO" id="GO:0097589">
    <property type="term" value="C:archaeal-type flagellum"/>
    <property type="evidence" value="ECO:0007669"/>
    <property type="project" value="UniProtKB-SubCell"/>
</dbReference>
<keyword evidence="7" id="KW-1185">Reference proteome</keyword>
<comment type="subcellular location">
    <subcellularLocation>
        <location evidence="1 4">Archaeal flagellum</location>
    </subcellularLocation>
</comment>
<dbReference type="Proteomes" id="UP001060368">
    <property type="component" value="Chromosome"/>
</dbReference>
<dbReference type="GeneID" id="74307142"/>
<reference evidence="6" key="1">
    <citation type="submission" date="2022-04" db="EMBL/GenBank/DDBJ databases">
        <title>Complete genome of Methanoplanus endosymbiosus DSM 3599.</title>
        <authorList>
            <person name="Chen S.-C."/>
            <person name="You Y.-T."/>
            <person name="Zhou Y.-Z."/>
            <person name="Lai M.-C."/>
        </authorList>
    </citation>
    <scope>NUCLEOTIDE SEQUENCE</scope>
    <source>
        <strain evidence="6">DSM 3599</strain>
    </source>
</reference>
<dbReference type="GO" id="GO:0097588">
    <property type="term" value="P:archaeal or bacterial-type flagellum-dependent cell motility"/>
    <property type="evidence" value="ECO:0007669"/>
    <property type="project" value="InterPro"/>
</dbReference>
<dbReference type="NCBIfam" id="TIGR02537">
    <property type="entry name" value="arch_flag_Nterm"/>
    <property type="match status" value="1"/>
</dbReference>
<keyword evidence="5" id="KW-0472">Membrane</keyword>
<feature type="transmembrane region" description="Helical" evidence="5">
    <location>
        <begin position="16"/>
        <end position="41"/>
    </location>
</feature>
<proteinExistence type="inferred from homology"/>
<comment type="similarity">
    <text evidence="2 4">Belongs to the archaeal flagellin family.</text>
</comment>
<dbReference type="GO" id="GO:0005198">
    <property type="term" value="F:structural molecule activity"/>
    <property type="evidence" value="ECO:0007669"/>
    <property type="project" value="InterPro"/>
</dbReference>
<evidence type="ECO:0000313" key="6">
    <source>
        <dbReference type="EMBL" id="UUX93582.1"/>
    </source>
</evidence>
<evidence type="ECO:0000256" key="3">
    <source>
        <dbReference type="ARBA" id="ARBA00022440"/>
    </source>
</evidence>
<keyword evidence="3 4" id="KW-0974">Archaeal flagellum</keyword>
<name>A0A9E7THU1_9EURY</name>
<dbReference type="PANTHER" id="PTHR35903">
    <property type="entry name" value="FLAGELLIN B1"/>
    <property type="match status" value="1"/>
</dbReference>
<dbReference type="InterPro" id="IPR013373">
    <property type="entry name" value="Flagellin/pilin_N_arc"/>
</dbReference>
<organism evidence="6 7">
    <name type="scientific">Methanoplanus endosymbiosus</name>
    <dbReference type="NCBI Taxonomy" id="33865"/>
    <lineage>
        <taxon>Archaea</taxon>
        <taxon>Methanobacteriati</taxon>
        <taxon>Methanobacteriota</taxon>
        <taxon>Stenosarchaea group</taxon>
        <taxon>Methanomicrobia</taxon>
        <taxon>Methanomicrobiales</taxon>
        <taxon>Methanomicrobiaceae</taxon>
        <taxon>Methanoplanus</taxon>
    </lineage>
</organism>
<keyword evidence="6" id="KW-0282">Flagellum</keyword>
<evidence type="ECO:0000256" key="2">
    <source>
        <dbReference type="ARBA" id="ARBA00010256"/>
    </source>
</evidence>
<evidence type="ECO:0000256" key="1">
    <source>
        <dbReference type="ARBA" id="ARBA00004618"/>
    </source>
</evidence>
<dbReference type="InterPro" id="IPR002774">
    <property type="entry name" value="Flagellin_arc-type"/>
</dbReference>
<dbReference type="AlphaFoldDB" id="A0A9E7THU1"/>
<evidence type="ECO:0000313" key="7">
    <source>
        <dbReference type="Proteomes" id="UP001060368"/>
    </source>
</evidence>
<sequence length="186" mass="20313">MVSGSGSFEAFTGLEAAIVLISFVVVAAVFSFVVLGTGFFVTEKSEEVINSGLKETSNSLNLFGTVVAKVKVSDPELRYIMFYLEQCGGGTGIDINKISYEISTDEFIKDFPPGDSSVEYVWKISPDDDNILEDGEILRVRIYPDSVSLAGGDSFKCSVIPSEGHGIFFSRDIPDNLVKNDYYELV</sequence>